<dbReference type="Proteomes" id="UP000326702">
    <property type="component" value="Chromosome"/>
</dbReference>
<evidence type="ECO:0000256" key="5">
    <source>
        <dbReference type="SAM" id="MobiDB-lite"/>
    </source>
</evidence>
<dbReference type="KEGG" id="lxl:KDY119_01650"/>
<feature type="signal peptide" evidence="6">
    <location>
        <begin position="1"/>
        <end position="30"/>
    </location>
</feature>
<comment type="similarity">
    <text evidence="2">Belongs to the bacterial solute-binding protein 8 family.</text>
</comment>
<keyword evidence="3" id="KW-0813">Transport</keyword>
<dbReference type="AlphaFoldDB" id="A0A5P9Q9M1"/>
<dbReference type="PANTHER" id="PTHR30532">
    <property type="entry name" value="IRON III DICITRATE-BINDING PERIPLASMIC PROTEIN"/>
    <property type="match status" value="1"/>
</dbReference>
<evidence type="ECO:0000256" key="2">
    <source>
        <dbReference type="ARBA" id="ARBA00008814"/>
    </source>
</evidence>
<dbReference type="PRINTS" id="PR01715">
    <property type="entry name" value="FERRIBNDNGPP"/>
</dbReference>
<name>A0A5P9Q9M1_9MICO</name>
<proteinExistence type="inferred from homology"/>
<dbReference type="PROSITE" id="PS50983">
    <property type="entry name" value="FE_B12_PBP"/>
    <property type="match status" value="1"/>
</dbReference>
<dbReference type="GO" id="GO:0030288">
    <property type="term" value="C:outer membrane-bounded periplasmic space"/>
    <property type="evidence" value="ECO:0007669"/>
    <property type="project" value="TreeGrafter"/>
</dbReference>
<dbReference type="SUPFAM" id="SSF53807">
    <property type="entry name" value="Helical backbone' metal receptor"/>
    <property type="match status" value="1"/>
</dbReference>
<sequence length="342" mass="35609">MSLTARRPARRRVLAAATVASATLVALALAACGTTEDPADAAGSPTDTTTTASGPVELTDERGTVHLDEPATKVVSLEWGLTENLVALGVKPVGEADVKGYNTWDTSAPIDASTPDVGTRGEPSLDAIVALHPDLVVTTTDLPENVIKQIAKKVPVLALRGSDGSDPIGYMRRTVTTLAKATGTEAKGTQVLADFDAKVDAAKADLEKAGKTGAPFTMADGWIDNGTVSVRMYTPGSFLGGIAEELGLKNQWTTGGDKDYGLATTDVEGLTKITDADTTFLYAASDDDGGDPFAVGLKDNKVWKQLPFVSAGNVKRIPDGIWMFGGPLSAERYVDAVVDALS</sequence>
<protein>
    <submittedName>
        <fullName evidence="8">Iron(3+)-hydroxamate-binding protein</fullName>
    </submittedName>
</protein>
<dbReference type="InterPro" id="IPR006311">
    <property type="entry name" value="TAT_signal"/>
</dbReference>
<dbReference type="PANTHER" id="PTHR30532:SF1">
    <property type="entry name" value="IRON(3+)-HYDROXAMATE-BINDING PROTEIN FHUD"/>
    <property type="match status" value="1"/>
</dbReference>
<evidence type="ECO:0000313" key="8">
    <source>
        <dbReference type="EMBL" id="QFU98141.1"/>
    </source>
</evidence>
<dbReference type="PROSITE" id="PS51257">
    <property type="entry name" value="PROKAR_LIPOPROTEIN"/>
    <property type="match status" value="1"/>
</dbReference>
<evidence type="ECO:0000256" key="4">
    <source>
        <dbReference type="ARBA" id="ARBA00022729"/>
    </source>
</evidence>
<dbReference type="GO" id="GO:1901678">
    <property type="term" value="P:iron coordination entity transport"/>
    <property type="evidence" value="ECO:0007669"/>
    <property type="project" value="UniProtKB-ARBA"/>
</dbReference>
<gene>
    <name evidence="8" type="ORF">KDY119_01650</name>
</gene>
<keyword evidence="4 6" id="KW-0732">Signal</keyword>
<accession>A0A5P9Q9M1</accession>
<evidence type="ECO:0000256" key="6">
    <source>
        <dbReference type="SAM" id="SignalP"/>
    </source>
</evidence>
<evidence type="ECO:0000256" key="1">
    <source>
        <dbReference type="ARBA" id="ARBA00004196"/>
    </source>
</evidence>
<comment type="subcellular location">
    <subcellularLocation>
        <location evidence="1">Cell envelope</location>
    </subcellularLocation>
</comment>
<dbReference type="InterPro" id="IPR002491">
    <property type="entry name" value="ABC_transptr_periplasmic_BD"/>
</dbReference>
<evidence type="ECO:0000313" key="9">
    <source>
        <dbReference type="Proteomes" id="UP000326702"/>
    </source>
</evidence>
<evidence type="ECO:0000256" key="3">
    <source>
        <dbReference type="ARBA" id="ARBA00022448"/>
    </source>
</evidence>
<dbReference type="Gene3D" id="3.40.50.1980">
    <property type="entry name" value="Nitrogenase molybdenum iron protein domain"/>
    <property type="match status" value="2"/>
</dbReference>
<feature type="region of interest" description="Disordered" evidence="5">
    <location>
        <begin position="36"/>
        <end position="58"/>
    </location>
</feature>
<dbReference type="InterPro" id="IPR051313">
    <property type="entry name" value="Bact_iron-sidero_bind"/>
</dbReference>
<organism evidence="8 9">
    <name type="scientific">Luteimicrobium xylanilyticum</name>
    <dbReference type="NCBI Taxonomy" id="1133546"/>
    <lineage>
        <taxon>Bacteria</taxon>
        <taxon>Bacillati</taxon>
        <taxon>Actinomycetota</taxon>
        <taxon>Actinomycetes</taxon>
        <taxon>Micrococcales</taxon>
        <taxon>Luteimicrobium</taxon>
    </lineage>
</organism>
<feature type="domain" description="Fe/B12 periplasmic-binding" evidence="7">
    <location>
        <begin position="73"/>
        <end position="342"/>
    </location>
</feature>
<dbReference type="Pfam" id="PF01497">
    <property type="entry name" value="Peripla_BP_2"/>
    <property type="match status" value="1"/>
</dbReference>
<keyword evidence="9" id="KW-1185">Reference proteome</keyword>
<dbReference type="PROSITE" id="PS51318">
    <property type="entry name" value="TAT"/>
    <property type="match status" value="1"/>
</dbReference>
<dbReference type="CDD" id="cd01146">
    <property type="entry name" value="FhuD"/>
    <property type="match status" value="1"/>
</dbReference>
<reference evidence="8 9" key="1">
    <citation type="submission" date="2019-10" db="EMBL/GenBank/DDBJ databases">
        <title>Genome sequence of Luteimicrobium xylanilyticum HY-24.</title>
        <authorList>
            <person name="Kim D.Y."/>
            <person name="Park H.-Y."/>
        </authorList>
    </citation>
    <scope>NUCLEOTIDE SEQUENCE [LARGE SCALE GENOMIC DNA]</scope>
    <source>
        <strain evidence="8 9">HY-24</strain>
    </source>
</reference>
<evidence type="ECO:0000259" key="7">
    <source>
        <dbReference type="PROSITE" id="PS50983"/>
    </source>
</evidence>
<feature type="chain" id="PRO_5038493487" evidence="6">
    <location>
        <begin position="31"/>
        <end position="342"/>
    </location>
</feature>
<dbReference type="EMBL" id="CP045529">
    <property type="protein sequence ID" value="QFU98141.1"/>
    <property type="molecule type" value="Genomic_DNA"/>
</dbReference>